<sequence>LLQFMKLLLAVIILLAFVYTYAYPSYNEHSGHNHPDHHFSKRSADENNESAEHKSSSTEEEGDVDPVNDTTSPDNELEEIVEEECSEDKSRNEEGTTGEAHTKLSLKDQQGVHKVGKRNANAEGHDHHGEERDGTREKRSQSEEDPSEDGHVAEHEDHSESSQQFEAVEALFPGSDETPVITLMKQTIRSKMMKNNITMRRDQVIRVVMIMFRKDTQMSMTIMKRNRHLPQMTFTK</sequence>
<dbReference type="Proteomes" id="UP000025227">
    <property type="component" value="Unplaced"/>
</dbReference>
<reference evidence="4" key="1">
    <citation type="submission" date="2020-12" db="UniProtKB">
        <authorList>
            <consortium name="WormBaseParasite"/>
        </authorList>
    </citation>
    <scope>IDENTIFICATION</scope>
    <source>
        <strain evidence="4">MHco3</strain>
    </source>
</reference>
<accession>A0A7I4YQB9</accession>
<feature type="chain" id="PRO_5029506685" evidence="2">
    <location>
        <begin position="23"/>
        <end position="236"/>
    </location>
</feature>
<evidence type="ECO:0000256" key="1">
    <source>
        <dbReference type="SAM" id="MobiDB-lite"/>
    </source>
</evidence>
<keyword evidence="2" id="KW-0732">Signal</keyword>
<keyword evidence="3" id="KW-1185">Reference proteome</keyword>
<proteinExistence type="predicted"/>
<feature type="compositionally biased region" description="Basic and acidic residues" evidence="1">
    <location>
        <begin position="123"/>
        <end position="160"/>
    </location>
</feature>
<feature type="region of interest" description="Disordered" evidence="1">
    <location>
        <begin position="31"/>
        <end position="164"/>
    </location>
</feature>
<dbReference type="WBParaSite" id="HCON_00120615-00001">
    <property type="protein sequence ID" value="HCON_00120615-00001"/>
    <property type="gene ID" value="HCON_00120615"/>
</dbReference>
<organism evidence="3 4">
    <name type="scientific">Haemonchus contortus</name>
    <name type="common">Barber pole worm</name>
    <dbReference type="NCBI Taxonomy" id="6289"/>
    <lineage>
        <taxon>Eukaryota</taxon>
        <taxon>Metazoa</taxon>
        <taxon>Ecdysozoa</taxon>
        <taxon>Nematoda</taxon>
        <taxon>Chromadorea</taxon>
        <taxon>Rhabditida</taxon>
        <taxon>Rhabditina</taxon>
        <taxon>Rhabditomorpha</taxon>
        <taxon>Strongyloidea</taxon>
        <taxon>Trichostrongylidae</taxon>
        <taxon>Haemonchus</taxon>
    </lineage>
</organism>
<dbReference type="OrthoDB" id="10578174at2759"/>
<feature type="signal peptide" evidence="2">
    <location>
        <begin position="1"/>
        <end position="22"/>
    </location>
</feature>
<protein>
    <submittedName>
        <fullName evidence="4">Secreted phosphoprotein 1</fullName>
    </submittedName>
</protein>
<evidence type="ECO:0000313" key="4">
    <source>
        <dbReference type="WBParaSite" id="HCON_00120615-00001"/>
    </source>
</evidence>
<feature type="compositionally biased region" description="Basic and acidic residues" evidence="1">
    <location>
        <begin position="31"/>
        <end position="57"/>
    </location>
</feature>
<feature type="compositionally biased region" description="Acidic residues" evidence="1">
    <location>
        <begin position="75"/>
        <end position="86"/>
    </location>
</feature>
<name>A0A7I4YQB9_HAECO</name>
<dbReference type="AlphaFoldDB" id="A0A7I4YQB9"/>
<feature type="compositionally biased region" description="Basic and acidic residues" evidence="1">
    <location>
        <begin position="87"/>
        <end position="106"/>
    </location>
</feature>
<evidence type="ECO:0000313" key="3">
    <source>
        <dbReference type="Proteomes" id="UP000025227"/>
    </source>
</evidence>
<evidence type="ECO:0000256" key="2">
    <source>
        <dbReference type="SAM" id="SignalP"/>
    </source>
</evidence>